<dbReference type="Proteomes" id="UP000226080">
    <property type="component" value="Unassembled WGS sequence"/>
</dbReference>
<dbReference type="Proteomes" id="UP000072236">
    <property type="component" value="Chromosome"/>
</dbReference>
<sequence>MKKQPKFCVNLITYLFVSCYSYVGYAATADTKKEELETIDVVTEKIKDRKDNEVTGLGKVVKTTETINREQVLNIRDLTRMIREFRWSSKVGAPLPVIPFAEWIVIEFH</sequence>
<keyword evidence="1" id="KW-0732">Signal</keyword>
<evidence type="ECO:0000313" key="4">
    <source>
        <dbReference type="EMBL" id="TYA38712.1"/>
    </source>
</evidence>
<proteinExistence type="predicted"/>
<evidence type="ECO:0000313" key="6">
    <source>
        <dbReference type="Proteomes" id="UP000226080"/>
    </source>
</evidence>
<reference evidence="3 6" key="2">
    <citation type="submission" date="2017-10" db="EMBL/GenBank/DDBJ databases">
        <title>Draft genome sequences of Aggregatibacter actinomycetemcomitans strains 310a and 310b.</title>
        <authorList>
            <person name="May A.C."/>
            <person name="Ohta H."/>
            <person name="Maeda H."/>
            <person name="Kokeguchi S."/>
            <person name="Cugini C."/>
        </authorList>
    </citation>
    <scope>NUCLEOTIDE SEQUENCE [LARGE SCALE GENOMIC DNA]</scope>
    <source>
        <strain evidence="3 6">310b</strain>
    </source>
</reference>
<keyword evidence="6" id="KW-1185">Reference proteome</keyword>
<dbReference type="RefSeq" id="WP_005553966.1">
    <property type="nucleotide sequence ID" value="NZ_CP012959.1"/>
</dbReference>
<evidence type="ECO:0000256" key="1">
    <source>
        <dbReference type="SAM" id="SignalP"/>
    </source>
</evidence>
<gene>
    <name evidence="2" type="ORF">ACT75_11400</name>
    <name evidence="3" type="ORF">CQR80_04435</name>
    <name evidence="4" type="ORF">FXB79_07335</name>
</gene>
<reference evidence="4 7" key="3">
    <citation type="submission" date="2019-08" db="EMBL/GenBank/DDBJ databases">
        <title>Whole genome sequencing of Aggregatibacter actinomycetemcomitans cultured from blood stream infections in Denmark reveals a novel phylogenetic lineage expressing serotype a membrane O polysaccharide.</title>
        <authorList>
            <person name="Nedergaard S."/>
            <person name="Kobel C.M."/>
            <person name="Nielsen M.B."/>
            <person name="Moeller R.T."/>
            <person name="Jensen A.B."/>
            <person name="Noerskov-Lauritsen N."/>
        </authorList>
    </citation>
    <scope>NUCLEOTIDE SEQUENCE [LARGE SCALE GENOMIC DNA]</scope>
    <source>
        <strain evidence="4 7">PN_563</strain>
    </source>
</reference>
<name>A0A142G345_AGGAC</name>
<evidence type="ECO:0000313" key="7">
    <source>
        <dbReference type="Proteomes" id="UP000323012"/>
    </source>
</evidence>
<dbReference type="Proteomes" id="UP000323012">
    <property type="component" value="Unassembled WGS sequence"/>
</dbReference>
<accession>A0A142G345</accession>
<evidence type="ECO:0000313" key="2">
    <source>
        <dbReference type="EMBL" id="AMQ95075.1"/>
    </source>
</evidence>
<dbReference type="SMR" id="A0A142G345"/>
<dbReference type="OrthoDB" id="9764669at2"/>
<organism evidence="4 7">
    <name type="scientific">Aggregatibacter actinomycetemcomitans</name>
    <name type="common">Actinobacillus actinomycetemcomitans</name>
    <name type="synonym">Haemophilus actinomycetemcomitans</name>
    <dbReference type="NCBI Taxonomy" id="714"/>
    <lineage>
        <taxon>Bacteria</taxon>
        <taxon>Pseudomonadati</taxon>
        <taxon>Pseudomonadota</taxon>
        <taxon>Gammaproteobacteria</taxon>
        <taxon>Pasteurellales</taxon>
        <taxon>Pasteurellaceae</taxon>
        <taxon>Aggregatibacter</taxon>
    </lineage>
</organism>
<feature type="signal peptide" evidence="1">
    <location>
        <begin position="1"/>
        <end position="26"/>
    </location>
</feature>
<dbReference type="PROSITE" id="PS51257">
    <property type="entry name" value="PROKAR_LIPOPROTEIN"/>
    <property type="match status" value="1"/>
</dbReference>
<reference evidence="2 5" key="1">
    <citation type="submission" date="2015-10" db="EMBL/GenBank/DDBJ databases">
        <title>Tn-seq of a polymicrobial infection.</title>
        <authorList>
            <person name="Stacy A."/>
            <person name="Rumbaugh K.P."/>
            <person name="Whiteley M."/>
        </authorList>
    </citation>
    <scope>NUCLEOTIDE SEQUENCE [LARGE SCALE GENOMIC DNA]</scope>
    <source>
        <strain evidence="2 5">624</strain>
    </source>
</reference>
<feature type="chain" id="PRO_5014247140" evidence="1">
    <location>
        <begin position="27"/>
        <end position="109"/>
    </location>
</feature>
<protein>
    <submittedName>
        <fullName evidence="4">Transferrin-binding protein</fullName>
    </submittedName>
</protein>
<dbReference type="EMBL" id="CP012959">
    <property type="protein sequence ID" value="AMQ95075.1"/>
    <property type="molecule type" value="Genomic_DNA"/>
</dbReference>
<evidence type="ECO:0000313" key="3">
    <source>
        <dbReference type="EMBL" id="PHO20930.1"/>
    </source>
</evidence>
<dbReference type="EMBL" id="PCGW01000006">
    <property type="protein sequence ID" value="PHO20930.1"/>
    <property type="molecule type" value="Genomic_DNA"/>
</dbReference>
<dbReference type="EMBL" id="VSED01000018">
    <property type="protein sequence ID" value="TYA38712.1"/>
    <property type="molecule type" value="Genomic_DNA"/>
</dbReference>
<evidence type="ECO:0000313" key="5">
    <source>
        <dbReference type="Proteomes" id="UP000072236"/>
    </source>
</evidence>
<dbReference type="AlphaFoldDB" id="A0A142G345"/>
<dbReference type="KEGG" id="aact:ACT75_11400"/>